<evidence type="ECO:0000256" key="1">
    <source>
        <dbReference type="SAM" id="MobiDB-lite"/>
    </source>
</evidence>
<sequence length="654" mass="75402">MVKYSEASWCVSQTKLLDLKASGSKERHSFCKTENDYCHGQQIQCQVHYLNKPKRANRNMAMSTSGVVSPNKIAKNETVKKPALYQNLITVCDDKPNLCEEMNYSIATSPKKKKCGCVYRHQACRIHMYHCDSSFSSSKSSFVLPTQLNVNSEVHREALNSNHSGMELLNKTCFQHCNSAATRFSSFQYTPMHNFNLGSHCSFPKTYQIPPKNKMQPSNSECNVTYGEIKQSFQTSVKHRRLIEKPKQLIKFARKRAHENCGLQVSKKHKVDLNNVCQLQVVPEPKQLSFEAYSLALTNYLTKRMLAIRIASMYPKVGSEVQSKSEFYCIKLPQSVMDLLTQEVFFFNCSKDDFSTNSDIITGNVSSQNFFYIKHPHHQNELCPPETSPGTGFNTPTIENGDKQQHEENKVGTHSKSSRKSKRLKRKRDLGIQGPYQTDYVVEIPSVKKNKKQCVPYGKNCFWNFYDFFHQTQKRKWKNECYKYLKVLTKLPHIKRPPGPENDIESVLQKFVIITDSTSCGGSEHKKDETSSNICSFCCLPFDGMSDFEKSHHINRHQGNKINTLVAPVTFLRKSKQMKRNNQHGKTNEESSLDKNMDMVNHDKIKRPQLNKSFYKAEQHILAQKYAYWSFQSAKCYPLQYNPYKRATARKSRI</sequence>
<feature type="compositionally biased region" description="Polar residues" evidence="1">
    <location>
        <begin position="388"/>
        <end position="398"/>
    </location>
</feature>
<proteinExistence type="evidence at transcript level"/>
<reference evidence="2" key="1">
    <citation type="submission" date="2020-04" db="EMBL/GenBank/DDBJ databases">
        <authorList>
            <person name="Neveu A P."/>
        </authorList>
    </citation>
    <scope>NUCLEOTIDE SEQUENCE</scope>
    <source>
        <tissue evidence="2">Whole embryo</tissue>
    </source>
</reference>
<organism evidence="2">
    <name type="scientific">Phallusia mammillata</name>
    <dbReference type="NCBI Taxonomy" id="59560"/>
    <lineage>
        <taxon>Eukaryota</taxon>
        <taxon>Metazoa</taxon>
        <taxon>Chordata</taxon>
        <taxon>Tunicata</taxon>
        <taxon>Ascidiacea</taxon>
        <taxon>Phlebobranchia</taxon>
        <taxon>Ascidiidae</taxon>
        <taxon>Phallusia</taxon>
    </lineage>
</organism>
<evidence type="ECO:0000313" key="2">
    <source>
        <dbReference type="EMBL" id="CAB3263272.1"/>
    </source>
</evidence>
<feature type="compositionally biased region" description="Basic residues" evidence="1">
    <location>
        <begin position="416"/>
        <end position="428"/>
    </location>
</feature>
<name>A0A6F9DIM4_9ASCI</name>
<feature type="compositionally biased region" description="Basic and acidic residues" evidence="1">
    <location>
        <begin position="400"/>
        <end position="411"/>
    </location>
</feature>
<gene>
    <name evidence="2" type="primary">LOC108949822</name>
</gene>
<protein>
    <submittedName>
        <fullName evidence="2">Uncharacterized protein LOC108949822</fullName>
    </submittedName>
</protein>
<accession>A0A6F9DIM4</accession>
<dbReference type="AlphaFoldDB" id="A0A6F9DIM4"/>
<dbReference type="EMBL" id="LR787410">
    <property type="protein sequence ID" value="CAB3263272.1"/>
    <property type="molecule type" value="mRNA"/>
</dbReference>
<feature type="region of interest" description="Disordered" evidence="1">
    <location>
        <begin position="383"/>
        <end position="428"/>
    </location>
</feature>